<reference evidence="2 3" key="1">
    <citation type="submission" date="2020-07" db="EMBL/GenBank/DDBJ databases">
        <title>Sequencing the genomes of 1000 actinobacteria strains.</title>
        <authorList>
            <person name="Klenk H.-P."/>
        </authorList>
    </citation>
    <scope>NUCLEOTIDE SEQUENCE [LARGE SCALE GENOMIC DNA]</scope>
    <source>
        <strain evidence="2 3">DSM 18448</strain>
    </source>
</reference>
<feature type="region of interest" description="Disordered" evidence="1">
    <location>
        <begin position="49"/>
        <end position="81"/>
    </location>
</feature>
<protein>
    <submittedName>
        <fullName evidence="2">Uncharacterized protein</fullName>
    </submittedName>
</protein>
<organism evidence="2 3">
    <name type="scientific">Actinopolymorpha rutila</name>
    <dbReference type="NCBI Taxonomy" id="446787"/>
    <lineage>
        <taxon>Bacteria</taxon>
        <taxon>Bacillati</taxon>
        <taxon>Actinomycetota</taxon>
        <taxon>Actinomycetes</taxon>
        <taxon>Propionibacteriales</taxon>
        <taxon>Actinopolymorphaceae</taxon>
        <taxon>Actinopolymorpha</taxon>
    </lineage>
</organism>
<accession>A0A852ZLE3</accession>
<proteinExistence type="predicted"/>
<dbReference type="EMBL" id="JACBZH010000001">
    <property type="protein sequence ID" value="NYH92432.1"/>
    <property type="molecule type" value="Genomic_DNA"/>
</dbReference>
<keyword evidence="3" id="KW-1185">Reference proteome</keyword>
<name>A0A852ZLE3_9ACTN</name>
<dbReference type="Proteomes" id="UP000579605">
    <property type="component" value="Unassembled WGS sequence"/>
</dbReference>
<gene>
    <name evidence="2" type="ORF">F4554_005070</name>
</gene>
<evidence type="ECO:0000256" key="1">
    <source>
        <dbReference type="SAM" id="MobiDB-lite"/>
    </source>
</evidence>
<sequence>MALGAEVPGDIDLAGMDDAGPFGILHLTAVAAILPRPRWAARQQTCSIRASPAASPSATHGTSSCRSASEPGTHPKVAFGW</sequence>
<evidence type="ECO:0000313" key="2">
    <source>
        <dbReference type="EMBL" id="NYH92432.1"/>
    </source>
</evidence>
<dbReference type="AlphaFoldDB" id="A0A852ZLE3"/>
<evidence type="ECO:0000313" key="3">
    <source>
        <dbReference type="Proteomes" id="UP000579605"/>
    </source>
</evidence>
<comment type="caution">
    <text evidence="2">The sequence shown here is derived from an EMBL/GenBank/DDBJ whole genome shotgun (WGS) entry which is preliminary data.</text>
</comment>